<accession>A0ABD3GWC2</accession>
<dbReference type="PANTHER" id="PTHR13050:SF7">
    <property type="entry name" value="VESICLE TRANSPORT PROTEIN USE1"/>
    <property type="match status" value="1"/>
</dbReference>
<evidence type="ECO:0000256" key="1">
    <source>
        <dbReference type="ARBA" id="ARBA00004163"/>
    </source>
</evidence>
<evidence type="ECO:0000256" key="2">
    <source>
        <dbReference type="ARBA" id="ARBA00007891"/>
    </source>
</evidence>
<keyword evidence="12" id="KW-1185">Reference proteome</keyword>
<sequence>MRISKTEIRLRRLLAAVPHQTNKQKLVHHLATLRKLLNNLKDEAVEPSLSESSDSKLEYYSRCIGELSQNVKVTSELDDTGMEDICDSTLFEEAPNTSSRSGEVQFSDERKLSRGASSSEAPLFPSCLKRKYSPDPGVLAELESTELGFRNSEETENDKLGKRICVGEDQTRASVQPAHLDAEEERVGKMEEEHTRENGSPERVYGRNPFDSDEEGEGVAETSSGSDFLADGLGITDKCDSGEEREDEAECLDDEARLYIREQRNEQEKMVEEMLILTNQIKEGSRLLGSSLHQTAALLSSSEHSLKHCLSATASAQMKTGELLTQTQERESGCATWFSLLLMRLGVTYPEFLALSAPDAQRRSCCTIKIKLGMWRNVLPVS</sequence>
<evidence type="ECO:0000313" key="12">
    <source>
        <dbReference type="Proteomes" id="UP001633002"/>
    </source>
</evidence>
<keyword evidence="4" id="KW-0812">Transmembrane</keyword>
<keyword evidence="6" id="KW-0931">ER-Golgi transport</keyword>
<gene>
    <name evidence="11" type="ORF">R1sor_000171</name>
</gene>
<organism evidence="11 12">
    <name type="scientific">Riccia sorocarpa</name>
    <dbReference type="NCBI Taxonomy" id="122646"/>
    <lineage>
        <taxon>Eukaryota</taxon>
        <taxon>Viridiplantae</taxon>
        <taxon>Streptophyta</taxon>
        <taxon>Embryophyta</taxon>
        <taxon>Marchantiophyta</taxon>
        <taxon>Marchantiopsida</taxon>
        <taxon>Marchantiidae</taxon>
        <taxon>Marchantiales</taxon>
        <taxon>Ricciaceae</taxon>
        <taxon>Riccia</taxon>
    </lineage>
</organism>
<dbReference type="InterPro" id="IPR019150">
    <property type="entry name" value="Vesicle_transport_protein_Use1"/>
</dbReference>
<dbReference type="GO" id="GO:0015031">
    <property type="term" value="P:protein transport"/>
    <property type="evidence" value="ECO:0007669"/>
    <property type="project" value="UniProtKB-KW"/>
</dbReference>
<evidence type="ECO:0000256" key="4">
    <source>
        <dbReference type="ARBA" id="ARBA00022692"/>
    </source>
</evidence>
<evidence type="ECO:0000256" key="5">
    <source>
        <dbReference type="ARBA" id="ARBA00022824"/>
    </source>
</evidence>
<protein>
    <submittedName>
        <fullName evidence="11">Uncharacterized protein</fullName>
    </submittedName>
</protein>
<evidence type="ECO:0000256" key="8">
    <source>
        <dbReference type="ARBA" id="ARBA00022989"/>
    </source>
</evidence>
<dbReference type="GO" id="GO:0005789">
    <property type="term" value="C:endoplasmic reticulum membrane"/>
    <property type="evidence" value="ECO:0007669"/>
    <property type="project" value="UniProtKB-SubCell"/>
</dbReference>
<feature type="compositionally biased region" description="Polar residues" evidence="10">
    <location>
        <begin position="95"/>
        <end position="104"/>
    </location>
</feature>
<keyword evidence="3" id="KW-0813">Transport</keyword>
<keyword evidence="9" id="KW-0472">Membrane</keyword>
<dbReference type="GO" id="GO:0016192">
    <property type="term" value="P:vesicle-mediated transport"/>
    <property type="evidence" value="ECO:0007669"/>
    <property type="project" value="UniProtKB-KW"/>
</dbReference>
<dbReference type="AlphaFoldDB" id="A0ABD3GWC2"/>
<evidence type="ECO:0000256" key="9">
    <source>
        <dbReference type="ARBA" id="ARBA00023136"/>
    </source>
</evidence>
<comment type="subcellular location">
    <subcellularLocation>
        <location evidence="1">Endoplasmic reticulum membrane</location>
        <topology evidence="1">Single-pass type IV membrane protein</topology>
    </subcellularLocation>
</comment>
<keyword evidence="8" id="KW-1133">Transmembrane helix</keyword>
<comment type="similarity">
    <text evidence="2">Belongs to the USE1 family.</text>
</comment>
<reference evidence="11 12" key="1">
    <citation type="submission" date="2024-09" db="EMBL/GenBank/DDBJ databases">
        <title>Chromosome-scale assembly of Riccia sorocarpa.</title>
        <authorList>
            <person name="Paukszto L."/>
        </authorList>
    </citation>
    <scope>NUCLEOTIDE SEQUENCE [LARGE SCALE GENOMIC DNA]</scope>
    <source>
        <strain evidence="11">LP-2024</strain>
        <tissue evidence="11">Aerial parts of the thallus</tissue>
    </source>
</reference>
<feature type="region of interest" description="Disordered" evidence="10">
    <location>
        <begin position="93"/>
        <end position="121"/>
    </location>
</feature>
<proteinExistence type="inferred from homology"/>
<evidence type="ECO:0000256" key="6">
    <source>
        <dbReference type="ARBA" id="ARBA00022892"/>
    </source>
</evidence>
<keyword evidence="7" id="KW-0653">Protein transport</keyword>
<keyword evidence="5" id="KW-0256">Endoplasmic reticulum</keyword>
<feature type="region of interest" description="Disordered" evidence="10">
    <location>
        <begin position="173"/>
        <end position="247"/>
    </location>
</feature>
<name>A0ABD3GWC2_9MARC</name>
<evidence type="ECO:0000256" key="7">
    <source>
        <dbReference type="ARBA" id="ARBA00022927"/>
    </source>
</evidence>
<dbReference type="Pfam" id="PF09753">
    <property type="entry name" value="Use1"/>
    <property type="match status" value="1"/>
</dbReference>
<evidence type="ECO:0000256" key="3">
    <source>
        <dbReference type="ARBA" id="ARBA00022448"/>
    </source>
</evidence>
<feature type="compositionally biased region" description="Basic and acidic residues" evidence="10">
    <location>
        <begin position="185"/>
        <end position="200"/>
    </location>
</feature>
<evidence type="ECO:0000256" key="10">
    <source>
        <dbReference type="SAM" id="MobiDB-lite"/>
    </source>
</evidence>
<dbReference type="EMBL" id="JBJQOH010000006">
    <property type="protein sequence ID" value="KAL3682149.1"/>
    <property type="molecule type" value="Genomic_DNA"/>
</dbReference>
<dbReference type="PANTHER" id="PTHR13050">
    <property type="entry name" value="USE1-LIKE PROTEIN"/>
    <property type="match status" value="1"/>
</dbReference>
<comment type="caution">
    <text evidence="11">The sequence shown here is derived from an EMBL/GenBank/DDBJ whole genome shotgun (WGS) entry which is preliminary data.</text>
</comment>
<dbReference type="Proteomes" id="UP001633002">
    <property type="component" value="Unassembled WGS sequence"/>
</dbReference>
<evidence type="ECO:0000313" key="11">
    <source>
        <dbReference type="EMBL" id="KAL3682149.1"/>
    </source>
</evidence>